<dbReference type="SFLD" id="SFLDG01083">
    <property type="entry name" value="Uncharacterised_Radical_SAM_Su"/>
    <property type="match status" value="1"/>
</dbReference>
<comment type="caution">
    <text evidence="8">The sequence shown here is derived from an EMBL/GenBank/DDBJ whole genome shotgun (WGS) entry which is preliminary data.</text>
</comment>
<dbReference type="GO" id="GO:0046872">
    <property type="term" value="F:metal ion binding"/>
    <property type="evidence" value="ECO:0007669"/>
    <property type="project" value="UniProtKB-KW"/>
</dbReference>
<organism evidence="8 9">
    <name type="scientific">candidate division WOR-3 bacterium</name>
    <dbReference type="NCBI Taxonomy" id="2052148"/>
    <lineage>
        <taxon>Bacteria</taxon>
        <taxon>Bacteria division WOR-3</taxon>
    </lineage>
</organism>
<evidence type="ECO:0000256" key="3">
    <source>
        <dbReference type="ARBA" id="ARBA00022691"/>
    </source>
</evidence>
<evidence type="ECO:0000313" key="8">
    <source>
        <dbReference type="EMBL" id="RKX71668.1"/>
    </source>
</evidence>
<reference evidence="8 9" key="1">
    <citation type="submission" date="2018-06" db="EMBL/GenBank/DDBJ databases">
        <title>Extensive metabolic versatility and redundancy in microbially diverse, dynamic hydrothermal sediments.</title>
        <authorList>
            <person name="Dombrowski N."/>
            <person name="Teske A."/>
            <person name="Baker B.J."/>
        </authorList>
    </citation>
    <scope>NUCLEOTIDE SEQUENCE [LARGE SCALE GENOMIC DNA]</scope>
    <source>
        <strain evidence="8">B36_G15</strain>
    </source>
</reference>
<sequence>MTIPYKSSVIYGPISSRRLGRSLGLNLLPLNDKVCSFDCIYCQYGRTRSLTGEFLKGDEILVEIERALRANHELDHITFSGNGEPMLHPEFARIVAGTRKLRDAIHPHVPIAILTNGTEFSNDEKREALKLIDKVIVKIDCGDEESFRRINRPLRTTTFKEHLAVIQSGGPNYIQTLFFRESLKYLDQWYRVIETFGKVCEVQLYTLDRPTEHDLIPLTIEELKEIANRRLRVRINCYHRGV</sequence>
<dbReference type="PANTHER" id="PTHR43787">
    <property type="entry name" value="FEMO COFACTOR BIOSYNTHESIS PROTEIN NIFB-RELATED"/>
    <property type="match status" value="1"/>
</dbReference>
<evidence type="ECO:0000313" key="9">
    <source>
        <dbReference type="Proteomes" id="UP000268469"/>
    </source>
</evidence>
<dbReference type="CDD" id="cd01335">
    <property type="entry name" value="Radical_SAM"/>
    <property type="match status" value="1"/>
</dbReference>
<gene>
    <name evidence="8" type="ORF">DRP53_00860</name>
</gene>
<dbReference type="InterPro" id="IPR040084">
    <property type="entry name" value="GTPase_Obg"/>
</dbReference>
<keyword evidence="3" id="KW-0949">S-adenosyl-L-methionine</keyword>
<dbReference type="GO" id="GO:0003824">
    <property type="term" value="F:catalytic activity"/>
    <property type="evidence" value="ECO:0007669"/>
    <property type="project" value="InterPro"/>
</dbReference>
<keyword evidence="5" id="KW-0408">Iron</keyword>
<dbReference type="Pfam" id="PF04055">
    <property type="entry name" value="Radical_SAM"/>
    <property type="match status" value="1"/>
</dbReference>
<keyword evidence="4" id="KW-0479">Metal-binding</keyword>
<evidence type="ECO:0000256" key="1">
    <source>
        <dbReference type="ARBA" id="ARBA00001966"/>
    </source>
</evidence>
<comment type="cofactor">
    <cofactor evidence="1">
        <name>[4Fe-4S] cluster</name>
        <dbReference type="ChEBI" id="CHEBI:49883"/>
    </cofactor>
</comment>
<evidence type="ECO:0000256" key="6">
    <source>
        <dbReference type="ARBA" id="ARBA00023014"/>
    </source>
</evidence>
<dbReference type="AlphaFoldDB" id="A0A660SLI9"/>
<proteinExistence type="predicted"/>
<evidence type="ECO:0000256" key="5">
    <source>
        <dbReference type="ARBA" id="ARBA00023004"/>
    </source>
</evidence>
<dbReference type="SUPFAM" id="SSF102114">
    <property type="entry name" value="Radical SAM enzymes"/>
    <property type="match status" value="1"/>
</dbReference>
<protein>
    <recommendedName>
        <fullName evidence="7">Radical SAM core domain-containing protein</fullName>
    </recommendedName>
</protein>
<accession>A0A660SLI9</accession>
<evidence type="ECO:0000259" key="7">
    <source>
        <dbReference type="PROSITE" id="PS51918"/>
    </source>
</evidence>
<dbReference type="GO" id="GO:0051539">
    <property type="term" value="F:4 iron, 4 sulfur cluster binding"/>
    <property type="evidence" value="ECO:0007669"/>
    <property type="project" value="UniProtKB-KW"/>
</dbReference>
<name>A0A660SLI9_UNCW3</name>
<evidence type="ECO:0000256" key="4">
    <source>
        <dbReference type="ARBA" id="ARBA00022723"/>
    </source>
</evidence>
<evidence type="ECO:0000256" key="2">
    <source>
        <dbReference type="ARBA" id="ARBA00022485"/>
    </source>
</evidence>
<keyword evidence="6" id="KW-0411">Iron-sulfur</keyword>
<feature type="domain" description="Radical SAM core" evidence="7">
    <location>
        <begin position="17"/>
        <end position="240"/>
    </location>
</feature>
<keyword evidence="2" id="KW-0004">4Fe-4S</keyword>
<dbReference type="Proteomes" id="UP000268469">
    <property type="component" value="Unassembled WGS sequence"/>
</dbReference>
<dbReference type="Gene3D" id="3.20.20.70">
    <property type="entry name" value="Aldolase class I"/>
    <property type="match status" value="1"/>
</dbReference>
<dbReference type="EMBL" id="QNBE01000004">
    <property type="protein sequence ID" value="RKX71668.1"/>
    <property type="molecule type" value="Genomic_DNA"/>
</dbReference>
<dbReference type="InterPro" id="IPR007197">
    <property type="entry name" value="rSAM"/>
</dbReference>
<dbReference type="InterPro" id="IPR013785">
    <property type="entry name" value="Aldolase_TIM"/>
</dbReference>
<dbReference type="InterPro" id="IPR058240">
    <property type="entry name" value="rSAM_sf"/>
</dbReference>
<dbReference type="PANTHER" id="PTHR43787:SF11">
    <property type="entry name" value="UPF0026 PROTEIN SLR1464"/>
    <property type="match status" value="1"/>
</dbReference>
<dbReference type="PROSITE" id="PS51918">
    <property type="entry name" value="RADICAL_SAM"/>
    <property type="match status" value="1"/>
</dbReference>
<dbReference type="SFLD" id="SFLDS00029">
    <property type="entry name" value="Radical_SAM"/>
    <property type="match status" value="1"/>
</dbReference>